<feature type="transmembrane region" description="Helical" evidence="2">
    <location>
        <begin position="63"/>
        <end position="82"/>
    </location>
</feature>
<comment type="caution">
    <text evidence="3">The sequence shown here is derived from an EMBL/GenBank/DDBJ whole genome shotgun (WGS) entry which is preliminary data.</text>
</comment>
<organism evidence="3 4">
    <name type="scientific">Plutella xylostella</name>
    <name type="common">Diamondback moth</name>
    <name type="synonym">Plutella maculipennis</name>
    <dbReference type="NCBI Taxonomy" id="51655"/>
    <lineage>
        <taxon>Eukaryota</taxon>
        <taxon>Metazoa</taxon>
        <taxon>Ecdysozoa</taxon>
        <taxon>Arthropoda</taxon>
        <taxon>Hexapoda</taxon>
        <taxon>Insecta</taxon>
        <taxon>Pterygota</taxon>
        <taxon>Neoptera</taxon>
        <taxon>Endopterygota</taxon>
        <taxon>Lepidoptera</taxon>
        <taxon>Glossata</taxon>
        <taxon>Ditrysia</taxon>
        <taxon>Yponomeutoidea</taxon>
        <taxon>Plutellidae</taxon>
        <taxon>Plutella</taxon>
    </lineage>
</organism>
<feature type="region of interest" description="Disordered" evidence="1">
    <location>
        <begin position="137"/>
        <end position="159"/>
    </location>
</feature>
<feature type="compositionally biased region" description="Basic residues" evidence="1">
    <location>
        <begin position="1"/>
        <end position="18"/>
    </location>
</feature>
<proteinExistence type="predicted"/>
<accession>A0A8S4G1C2</accession>
<keyword evidence="2" id="KW-0472">Membrane</keyword>
<feature type="region of interest" description="Disordered" evidence="1">
    <location>
        <begin position="1"/>
        <end position="30"/>
    </location>
</feature>
<dbReference type="EMBL" id="CAJHNJ030000087">
    <property type="protein sequence ID" value="CAG9134855.1"/>
    <property type="molecule type" value="Genomic_DNA"/>
</dbReference>
<keyword evidence="2" id="KW-1133">Transmembrane helix</keyword>
<sequence>MAKDKSRHSKKSKGKKRKGDKDKDGKEKVKKKPNKCWQALLKIRSLFWPITCNYPIYRVFFKVASFIILLYFVIFYCYLGLLERNNYWKEVHDLPTHSFPQNRMWPGMSILADRDYEYEGQTPKHTNYWYSRSPAVSFGGKPPEHQTTKNSTKDPLAGI</sequence>
<dbReference type="AlphaFoldDB" id="A0A8S4G1C2"/>
<keyword evidence="4" id="KW-1185">Reference proteome</keyword>
<keyword evidence="2" id="KW-0812">Transmembrane</keyword>
<evidence type="ECO:0000313" key="3">
    <source>
        <dbReference type="EMBL" id="CAG9134855.1"/>
    </source>
</evidence>
<evidence type="ECO:0000256" key="2">
    <source>
        <dbReference type="SAM" id="Phobius"/>
    </source>
</evidence>
<reference evidence="3" key="1">
    <citation type="submission" date="2020-11" db="EMBL/GenBank/DDBJ databases">
        <authorList>
            <person name="Whiteford S."/>
        </authorList>
    </citation>
    <scope>NUCLEOTIDE SEQUENCE</scope>
</reference>
<gene>
    <name evidence="3" type="ORF">PLXY2_LOCUS13122</name>
</gene>
<evidence type="ECO:0000256" key="1">
    <source>
        <dbReference type="SAM" id="MobiDB-lite"/>
    </source>
</evidence>
<evidence type="ECO:0000313" key="4">
    <source>
        <dbReference type="Proteomes" id="UP000653454"/>
    </source>
</evidence>
<name>A0A8S4G1C2_PLUXY</name>
<dbReference type="Proteomes" id="UP000653454">
    <property type="component" value="Unassembled WGS sequence"/>
</dbReference>
<protein>
    <submittedName>
        <fullName evidence="3">(diamondback moth) hypothetical protein</fullName>
    </submittedName>
</protein>